<sequence length="40" mass="4531">MSGMFSRAQMTSTAEKPQKDSIREGCKMHETELQQSIKIS</sequence>
<feature type="compositionally biased region" description="Basic and acidic residues" evidence="1">
    <location>
        <begin position="16"/>
        <end position="32"/>
    </location>
</feature>
<accession>A0ABI0P4G5</accession>
<dbReference type="Ensembl" id="ENSBTAT00000153082.1">
    <property type="protein sequence ID" value="ENSBTAP00000105648.1"/>
    <property type="gene ID" value="ENSBTAG00000044079.5"/>
</dbReference>
<keyword evidence="3" id="KW-1185">Reference proteome</keyword>
<proteinExistence type="predicted"/>
<protein>
    <submittedName>
        <fullName evidence="2">Ubiquinol-cytochrome c reductase complex assembly factor 5</fullName>
    </submittedName>
</protein>
<name>A0ABI0P4G5_BOVIN</name>
<organism evidence="2 3">
    <name type="scientific">Bos taurus</name>
    <name type="common">Bovine</name>
    <dbReference type="NCBI Taxonomy" id="9913"/>
    <lineage>
        <taxon>Eukaryota</taxon>
        <taxon>Metazoa</taxon>
        <taxon>Chordata</taxon>
        <taxon>Craniata</taxon>
        <taxon>Vertebrata</taxon>
        <taxon>Euteleostomi</taxon>
        <taxon>Mammalia</taxon>
        <taxon>Eutheria</taxon>
        <taxon>Laurasiatheria</taxon>
        <taxon>Artiodactyla</taxon>
        <taxon>Ruminantia</taxon>
        <taxon>Pecora</taxon>
        <taxon>Bovidae</taxon>
        <taxon>Bovinae</taxon>
        <taxon>Bos</taxon>
    </lineage>
</organism>
<evidence type="ECO:0000256" key="1">
    <source>
        <dbReference type="SAM" id="MobiDB-lite"/>
    </source>
</evidence>
<reference evidence="2" key="3">
    <citation type="submission" date="2025-09" db="UniProtKB">
        <authorList>
            <consortium name="Ensembl"/>
        </authorList>
    </citation>
    <scope>IDENTIFICATION</scope>
    <source>
        <strain evidence="2">Hereford</strain>
    </source>
</reference>
<evidence type="ECO:0000313" key="2">
    <source>
        <dbReference type="Ensembl" id="ENSBTAP00000105648.1"/>
    </source>
</evidence>
<evidence type="ECO:0000313" key="3">
    <source>
        <dbReference type="Proteomes" id="UP000009136"/>
    </source>
</evidence>
<gene>
    <name evidence="2" type="primary">UQCC5</name>
</gene>
<feature type="region of interest" description="Disordered" evidence="1">
    <location>
        <begin position="1"/>
        <end position="40"/>
    </location>
</feature>
<reference evidence="2" key="1">
    <citation type="submission" date="2018-03" db="EMBL/GenBank/DDBJ databases">
        <title>ARS-UCD1.2.</title>
        <authorList>
            <person name="Rosen B.D."/>
            <person name="Bickhart D.M."/>
            <person name="Koren S."/>
            <person name="Schnabel R.D."/>
            <person name="Hall R."/>
            <person name="Zimin A."/>
            <person name="Dreischer C."/>
            <person name="Schultheiss S."/>
            <person name="Schroeder S.G."/>
            <person name="Elsik C.G."/>
            <person name="Couldrey C."/>
            <person name="Liu G.E."/>
            <person name="Van Tassell C.P."/>
            <person name="Phillippy A.M."/>
            <person name="Smith T.P.L."/>
            <person name="Medrano J.F."/>
        </authorList>
    </citation>
    <scope>NUCLEOTIDE SEQUENCE [LARGE SCALE GENOMIC DNA]</scope>
    <source>
        <strain evidence="2">Hereford</strain>
    </source>
</reference>
<dbReference type="GeneTree" id="ENSGT00390000013390"/>
<reference evidence="2" key="2">
    <citation type="submission" date="2025-08" db="UniProtKB">
        <authorList>
            <consortium name="Ensembl"/>
        </authorList>
    </citation>
    <scope>IDENTIFICATION</scope>
    <source>
        <strain evidence="2">Hereford</strain>
    </source>
</reference>
<dbReference type="Proteomes" id="UP000009136">
    <property type="component" value="Chromosome 22"/>
</dbReference>